<gene>
    <name evidence="2" type="ORF">EIP75_10365</name>
</gene>
<name>A0A3R8YN81_9BURK</name>
<dbReference type="AlphaFoldDB" id="A0A3R8YN81"/>
<reference evidence="2 3" key="1">
    <citation type="submission" date="2018-12" db="EMBL/GenBank/DDBJ databases">
        <title>The whole draft genome of Aquabacterium sp. SJQ9.</title>
        <authorList>
            <person name="Sun L."/>
            <person name="Gao X."/>
            <person name="Chen W."/>
            <person name="Huang K."/>
        </authorList>
    </citation>
    <scope>NUCLEOTIDE SEQUENCE [LARGE SCALE GENOMIC DNA]</scope>
    <source>
        <strain evidence="2 3">SJQ9</strain>
    </source>
</reference>
<evidence type="ECO:0000313" key="3">
    <source>
        <dbReference type="Proteomes" id="UP000269265"/>
    </source>
</evidence>
<protein>
    <recommendedName>
        <fullName evidence="4">DUF4156 domain-containing protein</fullName>
    </recommendedName>
</protein>
<evidence type="ECO:0008006" key="4">
    <source>
        <dbReference type="Google" id="ProtNLM"/>
    </source>
</evidence>
<feature type="chain" id="PRO_5018619613" description="DUF4156 domain-containing protein" evidence="1">
    <location>
        <begin position="25"/>
        <end position="113"/>
    </location>
</feature>
<comment type="caution">
    <text evidence="2">The sequence shown here is derived from an EMBL/GenBank/DDBJ whole genome shotgun (WGS) entry which is preliminary data.</text>
</comment>
<dbReference type="EMBL" id="RSED01000007">
    <property type="protein sequence ID" value="RRS04293.1"/>
    <property type="molecule type" value="Genomic_DNA"/>
</dbReference>
<keyword evidence="1" id="KW-0732">Signal</keyword>
<dbReference type="RefSeq" id="WP_125243200.1">
    <property type="nucleotide sequence ID" value="NZ_RSED01000007.1"/>
</dbReference>
<sequence>MKCSTLILGALIATPLLLSACAGSAPPAPDKVQPPTATIEGQEIFVVSRPVAPGAPGFAQAKADALKEADHYCASLNKGLKVQDTSEERPAPGKPTEPKYEVRFNCVAIPEAE</sequence>
<proteinExistence type="predicted"/>
<evidence type="ECO:0000256" key="1">
    <source>
        <dbReference type="SAM" id="SignalP"/>
    </source>
</evidence>
<keyword evidence="3" id="KW-1185">Reference proteome</keyword>
<organism evidence="2 3">
    <name type="scientific">Aquabacterium soli</name>
    <dbReference type="NCBI Taxonomy" id="2493092"/>
    <lineage>
        <taxon>Bacteria</taxon>
        <taxon>Pseudomonadati</taxon>
        <taxon>Pseudomonadota</taxon>
        <taxon>Betaproteobacteria</taxon>
        <taxon>Burkholderiales</taxon>
        <taxon>Aquabacterium</taxon>
    </lineage>
</organism>
<dbReference type="Proteomes" id="UP000269265">
    <property type="component" value="Unassembled WGS sequence"/>
</dbReference>
<feature type="signal peptide" evidence="1">
    <location>
        <begin position="1"/>
        <end position="24"/>
    </location>
</feature>
<dbReference type="PROSITE" id="PS51257">
    <property type="entry name" value="PROKAR_LIPOPROTEIN"/>
    <property type="match status" value="1"/>
</dbReference>
<evidence type="ECO:0000313" key="2">
    <source>
        <dbReference type="EMBL" id="RRS04293.1"/>
    </source>
</evidence>
<accession>A0A3R8YN81</accession>